<dbReference type="FunFam" id="2.10.25.140:FF:000001">
    <property type="entry name" value="Delta-like protein"/>
    <property type="match status" value="1"/>
</dbReference>
<dbReference type="AlphaFoldDB" id="A0A1I8JPU3"/>
<feature type="domain" description="DSL" evidence="8">
    <location>
        <begin position="186"/>
        <end position="230"/>
    </location>
</feature>
<dbReference type="Proteomes" id="UP000095280">
    <property type="component" value="Unplaced"/>
</dbReference>
<evidence type="ECO:0000256" key="5">
    <source>
        <dbReference type="PROSITE-ProRule" id="PRU00377"/>
    </source>
</evidence>
<dbReference type="PANTHER" id="PTHR24044">
    <property type="entry name" value="NOTCH LIGAND FAMILY MEMBER"/>
    <property type="match status" value="1"/>
</dbReference>
<evidence type="ECO:0000259" key="8">
    <source>
        <dbReference type="PROSITE" id="PS51051"/>
    </source>
</evidence>
<comment type="function">
    <text evidence="6">Putative Notch ligand involved in the mediation of Notch signaling.</text>
</comment>
<keyword evidence="6" id="KW-0472">Membrane</keyword>
<dbReference type="Gene3D" id="2.10.25.140">
    <property type="match status" value="1"/>
</dbReference>
<dbReference type="GO" id="GO:0016020">
    <property type="term" value="C:membrane"/>
    <property type="evidence" value="ECO:0007669"/>
    <property type="project" value="UniProtKB-SubCell"/>
</dbReference>
<accession>A0A1I8JPU3</accession>
<keyword evidence="6" id="KW-1133">Transmembrane helix</keyword>
<comment type="subcellular location">
    <subcellularLocation>
        <location evidence="6">Membrane</location>
        <topology evidence="6">Single-pass type I membrane protein</topology>
    </subcellularLocation>
</comment>
<protein>
    <recommendedName>
        <fullName evidence="6">Delta-like protein</fullName>
    </recommendedName>
</protein>
<dbReference type="Pfam" id="PF01414">
    <property type="entry name" value="DSL"/>
    <property type="match status" value="1"/>
</dbReference>
<evidence type="ECO:0000256" key="2">
    <source>
        <dbReference type="ARBA" id="ARBA00022536"/>
    </source>
</evidence>
<name>A0A1I8JPU3_9PLAT</name>
<keyword evidence="6" id="KW-0732">Signal</keyword>
<dbReference type="PANTHER" id="PTHR24044:SF417">
    <property type="entry name" value="WEARY, ISOFORM B"/>
    <property type="match status" value="1"/>
</dbReference>
<dbReference type="WBParaSite" id="snap_masked-unitig_29308-processed-gene-0.0-mRNA-1">
    <property type="protein sequence ID" value="snap_masked-unitig_29308-processed-gene-0.0-mRNA-1"/>
    <property type="gene ID" value="snap_masked-unitig_29308-processed-gene-0.0"/>
</dbReference>
<reference evidence="10" key="1">
    <citation type="submission" date="2016-11" db="UniProtKB">
        <authorList>
            <consortium name="WormBaseParasite"/>
        </authorList>
    </citation>
    <scope>IDENTIFICATION</scope>
</reference>
<keyword evidence="2 6" id="KW-0245">EGF-like domain</keyword>
<evidence type="ECO:0000313" key="10">
    <source>
        <dbReference type="WBParaSite" id="snap_masked-unitig_29308-processed-gene-0.0-mRNA-1"/>
    </source>
</evidence>
<evidence type="ECO:0000256" key="1">
    <source>
        <dbReference type="ARBA" id="ARBA00022473"/>
    </source>
</evidence>
<proteinExistence type="predicted"/>
<dbReference type="PROSITE" id="PS51051">
    <property type="entry name" value="DSL"/>
    <property type="match status" value="1"/>
</dbReference>
<keyword evidence="9" id="KW-1185">Reference proteome</keyword>
<feature type="disulfide bond" evidence="5">
    <location>
        <begin position="221"/>
        <end position="230"/>
    </location>
</feature>
<dbReference type="InterPro" id="IPR001774">
    <property type="entry name" value="DSL"/>
</dbReference>
<keyword evidence="1 6" id="KW-0217">Developmental protein</keyword>
<dbReference type="SMART" id="SM00051">
    <property type="entry name" value="DSL"/>
    <property type="match status" value="1"/>
</dbReference>
<dbReference type="GO" id="GO:0005112">
    <property type="term" value="F:Notch binding"/>
    <property type="evidence" value="ECO:0007669"/>
    <property type="project" value="TreeGrafter"/>
</dbReference>
<keyword evidence="3 6" id="KW-0677">Repeat</keyword>
<evidence type="ECO:0000313" key="9">
    <source>
        <dbReference type="Proteomes" id="UP000095280"/>
    </source>
</evidence>
<dbReference type="InterPro" id="IPR050906">
    <property type="entry name" value="Notch_signaling"/>
</dbReference>
<dbReference type="GO" id="GO:0007154">
    <property type="term" value="P:cell communication"/>
    <property type="evidence" value="ECO:0007669"/>
    <property type="project" value="InterPro"/>
</dbReference>
<organism evidence="9 10">
    <name type="scientific">Macrostomum lignano</name>
    <dbReference type="NCBI Taxonomy" id="282301"/>
    <lineage>
        <taxon>Eukaryota</taxon>
        <taxon>Metazoa</taxon>
        <taxon>Spiralia</taxon>
        <taxon>Lophotrochozoa</taxon>
        <taxon>Platyhelminthes</taxon>
        <taxon>Rhabditophora</taxon>
        <taxon>Macrostomorpha</taxon>
        <taxon>Macrostomida</taxon>
        <taxon>Macrostomidae</taxon>
        <taxon>Macrostomum</taxon>
    </lineage>
</organism>
<keyword evidence="6" id="KW-0812">Transmembrane</keyword>
<feature type="disulfide bond" evidence="5">
    <location>
        <begin position="188"/>
        <end position="197"/>
    </location>
</feature>
<feature type="compositionally biased region" description="Basic and acidic residues" evidence="7">
    <location>
        <begin position="370"/>
        <end position="391"/>
    </location>
</feature>
<keyword evidence="4 5" id="KW-1015">Disulfide bond</keyword>
<sequence>RKGDLHIRAARKKILAKAMKYCLPCILHIQNSIHLPPTSAKFLPSLTPIGPPEPPRFISMLRRGGLLSFSGHFARSLPPLSLPATETEPISLAAAAARLPPGPNDSCALCLLTTCTDLIRRQHYESKRCENLRIDPKAWTRSSPTLAGLLIARRVMREKNYLPTRGTGQCTDGHWTASGWEFGYRFRCRLGFYGNSCQKQCRSRDDMLGHYSCSATGEIQCLPGYSGARCTTPICQPACVHGTCNRTEPVQCSSAVATEHHQPAGVRSCPPGYGGLFCDIGEPARPRGLTCAVASTTKHPRAERRPVQEPGGPAGYNYTCECPPGFTGLSLRTRNSRLRTALGRLLEWRVCVMFCPKLFERRSLALPISRPDEAGDKERSEEFGSHSDDVLIRQGVNGSSATRIRRHRQAAARARRRSEELQLPLGFLRQPLPVQTTQPALTGPAAIAADCRNLPDGGGFSCSCHPGWAGRRALARRTSTTARRITAQPT</sequence>
<evidence type="ECO:0000256" key="3">
    <source>
        <dbReference type="ARBA" id="ARBA00022737"/>
    </source>
</evidence>
<feature type="region of interest" description="Disordered" evidence="7">
    <location>
        <begin position="370"/>
        <end position="406"/>
    </location>
</feature>
<feature type="disulfide bond" evidence="5">
    <location>
        <begin position="201"/>
        <end position="213"/>
    </location>
</feature>
<evidence type="ECO:0000256" key="7">
    <source>
        <dbReference type="SAM" id="MobiDB-lite"/>
    </source>
</evidence>
<evidence type="ECO:0000256" key="4">
    <source>
        <dbReference type="ARBA" id="ARBA00023157"/>
    </source>
</evidence>
<evidence type="ECO:0000256" key="6">
    <source>
        <dbReference type="RuleBase" id="RU280815"/>
    </source>
</evidence>